<accession>A0ABX0JKW6</accession>
<proteinExistence type="predicted"/>
<dbReference type="Pfam" id="PF07157">
    <property type="entry name" value="DNA_circ_N"/>
    <property type="match status" value="1"/>
</dbReference>
<dbReference type="RefSeq" id="WP_173582109.1">
    <property type="nucleotide sequence ID" value="NZ_WOTB01000003.1"/>
</dbReference>
<evidence type="ECO:0000259" key="1">
    <source>
        <dbReference type="Pfam" id="PF07157"/>
    </source>
</evidence>
<dbReference type="EMBL" id="WOTB01000003">
    <property type="protein sequence ID" value="NHN83670.1"/>
    <property type="molecule type" value="Genomic_DNA"/>
</dbReference>
<organism evidence="2 3">
    <name type="scientific">Acetobacter musti</name>
    <dbReference type="NCBI Taxonomy" id="864732"/>
    <lineage>
        <taxon>Bacteria</taxon>
        <taxon>Pseudomonadati</taxon>
        <taxon>Pseudomonadota</taxon>
        <taxon>Alphaproteobacteria</taxon>
        <taxon>Acetobacterales</taxon>
        <taxon>Acetobacteraceae</taxon>
        <taxon>Acetobacter</taxon>
    </lineage>
</organism>
<evidence type="ECO:0000313" key="3">
    <source>
        <dbReference type="Proteomes" id="UP000635278"/>
    </source>
</evidence>
<protein>
    <recommendedName>
        <fullName evidence="1">DNA circulation N-terminal domain-containing protein</fullName>
    </recommendedName>
</protein>
<feature type="domain" description="DNA circulation N-terminal" evidence="1">
    <location>
        <begin position="12"/>
        <end position="97"/>
    </location>
</feature>
<sequence>MSGTLLTTAAEYLQCSFRGVPFAVMGSGGSNGRKQAVHDYPGRDGVWVEDLGRAGRSYRIRGFAVGALAYTQRDLLAQAAEQPGPGLLMHPSIGLIQANCMRFEWQEPDGRGNIVELEFEFIEYTSLLSTLVVTALHASVAAAAVALSAASGSSYQSRTASAFSGGSSAIAAAQTVTQTWATAATAAITSPRAQASAVSVLNGNYGRYAQISGAETDSSATIDVVLAALTESRATIADAVTSLATIDTASALAGAVQSLTETLRSLIADPDDQIALLWPLASCSPSVVTSTAPIGAAIATAQTETAALCRRAAIASIAQASSDWTATSSADAEAMAARIVALIEAEEEIAGDAIDDDSYQALHELKGEIAQDLSSRATKLPDIITITRNSNLPALTLAQQLYADATRADDLITRADPVHPAFMPNEFEALSA</sequence>
<reference evidence="2 3" key="1">
    <citation type="journal article" date="2020" name="Int. J. Syst. Evol. Microbiol.">
        <title>Novel acetic acid bacteria from cider fermentations: Acetobacter conturbans sp. nov. and Acetobacter fallax sp. nov.</title>
        <authorList>
            <person name="Sombolestani A.S."/>
            <person name="Cleenwerck I."/>
            <person name="Cnockaert M."/>
            <person name="Borremans W."/>
            <person name="Wieme A.D."/>
            <person name="De Vuyst L."/>
            <person name="Vandamme P."/>
        </authorList>
    </citation>
    <scope>NUCLEOTIDE SEQUENCE [LARGE SCALE GENOMIC DNA]</scope>
    <source>
        <strain evidence="2 3">LMG 30640</strain>
    </source>
</reference>
<comment type="caution">
    <text evidence="2">The sequence shown here is derived from an EMBL/GenBank/DDBJ whole genome shotgun (WGS) entry which is preliminary data.</text>
</comment>
<keyword evidence="3" id="KW-1185">Reference proteome</keyword>
<gene>
    <name evidence="2" type="ORF">GOB93_03320</name>
</gene>
<dbReference type="InterPro" id="IPR009826">
    <property type="entry name" value="DNA_circ_N"/>
</dbReference>
<evidence type="ECO:0000313" key="2">
    <source>
        <dbReference type="EMBL" id="NHN83670.1"/>
    </source>
</evidence>
<dbReference type="Proteomes" id="UP000635278">
    <property type="component" value="Unassembled WGS sequence"/>
</dbReference>
<name>A0ABX0JKW6_9PROT</name>